<dbReference type="SUPFAM" id="SSF52540">
    <property type="entry name" value="P-loop containing nucleoside triphosphate hydrolases"/>
    <property type="match status" value="1"/>
</dbReference>
<sequence length="125" mass="14342">MIELNLDAGEKQLLALYRALIESSRRIVVLARKRSNVDVEMDAQFWKLFSLLEVSSSTLLCITEHIDTILYYKIVLVINAVTYAGLDRPFNLFNMEDSIFRSLYNEAGLFRQIIVRTNIPGVIEA</sequence>
<organism evidence="1 2">
    <name type="scientific">Rhodonia placenta</name>
    <dbReference type="NCBI Taxonomy" id="104341"/>
    <lineage>
        <taxon>Eukaryota</taxon>
        <taxon>Fungi</taxon>
        <taxon>Dikarya</taxon>
        <taxon>Basidiomycota</taxon>
        <taxon>Agaricomycotina</taxon>
        <taxon>Agaricomycetes</taxon>
        <taxon>Polyporales</taxon>
        <taxon>Adustoporiaceae</taxon>
        <taxon>Rhodonia</taxon>
    </lineage>
</organism>
<dbReference type="Proteomes" id="UP000639403">
    <property type="component" value="Unassembled WGS sequence"/>
</dbReference>
<gene>
    <name evidence="1" type="ORF">IEO21_10951</name>
</gene>
<proteinExistence type="predicted"/>
<evidence type="ECO:0000313" key="1">
    <source>
        <dbReference type="EMBL" id="KAF9796803.1"/>
    </source>
</evidence>
<reference evidence="1" key="1">
    <citation type="submission" date="2020-11" db="EMBL/GenBank/DDBJ databases">
        <authorList>
            <person name="Koelle M."/>
            <person name="Horta M.A.C."/>
            <person name="Nowrousian M."/>
            <person name="Ohm R.A."/>
            <person name="Benz P."/>
            <person name="Pilgard A."/>
        </authorList>
    </citation>
    <scope>NUCLEOTIDE SEQUENCE</scope>
    <source>
        <strain evidence="1">FPRL280</strain>
    </source>
</reference>
<comment type="caution">
    <text evidence="1">The sequence shown here is derived from an EMBL/GenBank/DDBJ whole genome shotgun (WGS) entry which is preliminary data.</text>
</comment>
<accession>A0A8H7NRG9</accession>
<reference evidence="1" key="2">
    <citation type="journal article" name="Front. Microbiol.">
        <title>Degradative Capacity of Two Strains of Rhodonia placenta: From Phenotype to Genotype.</title>
        <authorList>
            <person name="Kolle M."/>
            <person name="Horta M.A.C."/>
            <person name="Nowrousian M."/>
            <person name="Ohm R.A."/>
            <person name="Benz J.P."/>
            <person name="Pilgard A."/>
        </authorList>
    </citation>
    <scope>NUCLEOTIDE SEQUENCE</scope>
    <source>
        <strain evidence="1">FPRL280</strain>
    </source>
</reference>
<dbReference type="AlphaFoldDB" id="A0A8H7NRG9"/>
<evidence type="ECO:0000313" key="2">
    <source>
        <dbReference type="Proteomes" id="UP000639403"/>
    </source>
</evidence>
<dbReference type="EMBL" id="JADOXO010001276">
    <property type="protein sequence ID" value="KAF9796803.1"/>
    <property type="molecule type" value="Genomic_DNA"/>
</dbReference>
<name>A0A8H7NRG9_9APHY</name>
<dbReference type="InterPro" id="IPR027417">
    <property type="entry name" value="P-loop_NTPase"/>
</dbReference>
<dbReference type="Gene3D" id="3.40.50.300">
    <property type="entry name" value="P-loop containing nucleotide triphosphate hydrolases"/>
    <property type="match status" value="1"/>
</dbReference>
<protein>
    <submittedName>
        <fullName evidence="1">Uncharacterized protein</fullName>
    </submittedName>
</protein>